<evidence type="ECO:0000256" key="3">
    <source>
        <dbReference type="ARBA" id="ARBA00022960"/>
    </source>
</evidence>
<evidence type="ECO:0000256" key="5">
    <source>
        <dbReference type="SAM" id="Coils"/>
    </source>
</evidence>
<evidence type="ECO:0000313" key="8">
    <source>
        <dbReference type="Proteomes" id="UP000236846"/>
    </source>
</evidence>
<keyword evidence="3" id="KW-0133">Cell shape</keyword>
<dbReference type="EMBL" id="PCXE01000038">
    <property type="protein sequence ID" value="PIR26112.1"/>
    <property type="molecule type" value="Genomic_DNA"/>
</dbReference>
<sequence>MVHNKKNRFLAVAFLVCVVATFAIVSLERSSGRISVLFARIIPGSSTRISNPFQPIIDALFYARMLKQQNQELAEQNRTLAERVAQFEERSAQSDFHTQTQALLVNNYVHDARVIGAVLGSGNKRMVINAGSKQGVIIHDWIVIPERTLIGFVQMVNSDTSVIQTILDPELKITASVNRSALSGLFSFANGLGTLDYIAANQTIPQNELVMTSGQDGLFPKGLLLGITKTTFPSSHAPLQAVYVQLAASFANLDYVMVIRNTLELNANQ</sequence>
<evidence type="ECO:0000313" key="7">
    <source>
        <dbReference type="EMBL" id="PIR26112.1"/>
    </source>
</evidence>
<name>A0A2H0PVN4_9BACT</name>
<dbReference type="Pfam" id="PF04085">
    <property type="entry name" value="MreC"/>
    <property type="match status" value="1"/>
</dbReference>
<dbReference type="InterPro" id="IPR042175">
    <property type="entry name" value="Cell/Rod_MreC_2"/>
</dbReference>
<keyword evidence="5" id="KW-0175">Coiled coil</keyword>
<accession>A0A2H0PVN4</accession>
<dbReference type="GO" id="GO:0005886">
    <property type="term" value="C:plasma membrane"/>
    <property type="evidence" value="ECO:0007669"/>
    <property type="project" value="TreeGrafter"/>
</dbReference>
<evidence type="ECO:0000256" key="2">
    <source>
        <dbReference type="ARBA" id="ARBA00013855"/>
    </source>
</evidence>
<dbReference type="Proteomes" id="UP000236846">
    <property type="component" value="Unassembled WGS sequence"/>
</dbReference>
<proteinExistence type="inferred from homology"/>
<dbReference type="Gene3D" id="2.40.10.340">
    <property type="entry name" value="Rod shape-determining protein MreC, domain 1"/>
    <property type="match status" value="1"/>
</dbReference>
<evidence type="ECO:0000259" key="6">
    <source>
        <dbReference type="Pfam" id="PF04085"/>
    </source>
</evidence>
<dbReference type="InterPro" id="IPR042177">
    <property type="entry name" value="Cell/Rod_1"/>
</dbReference>
<evidence type="ECO:0000256" key="1">
    <source>
        <dbReference type="ARBA" id="ARBA00009369"/>
    </source>
</evidence>
<comment type="caution">
    <text evidence="7">The sequence shown here is derived from an EMBL/GenBank/DDBJ whole genome shotgun (WGS) entry which is preliminary data.</text>
</comment>
<dbReference type="InterPro" id="IPR007221">
    <property type="entry name" value="MreC"/>
</dbReference>
<dbReference type="PANTHER" id="PTHR34138">
    <property type="entry name" value="CELL SHAPE-DETERMINING PROTEIN MREC"/>
    <property type="match status" value="1"/>
</dbReference>
<dbReference type="GO" id="GO:0008360">
    <property type="term" value="P:regulation of cell shape"/>
    <property type="evidence" value="ECO:0007669"/>
    <property type="project" value="UniProtKB-KW"/>
</dbReference>
<dbReference type="InterPro" id="IPR055342">
    <property type="entry name" value="MreC_beta-barrel_core"/>
</dbReference>
<feature type="coiled-coil region" evidence="5">
    <location>
        <begin position="63"/>
        <end position="90"/>
    </location>
</feature>
<dbReference type="PANTHER" id="PTHR34138:SF1">
    <property type="entry name" value="CELL SHAPE-DETERMINING PROTEIN MREC"/>
    <property type="match status" value="1"/>
</dbReference>
<protein>
    <recommendedName>
        <fullName evidence="2">Cell shape-determining protein MreC</fullName>
    </recommendedName>
    <alternativeName>
        <fullName evidence="4">Cell shape protein MreC</fullName>
    </alternativeName>
</protein>
<reference evidence="7 8" key="1">
    <citation type="submission" date="2017-09" db="EMBL/GenBank/DDBJ databases">
        <title>Depth-based differentiation of microbial function through sediment-hosted aquifers and enrichment of novel symbionts in the deep terrestrial subsurface.</title>
        <authorList>
            <person name="Probst A.J."/>
            <person name="Ladd B."/>
            <person name="Jarett J.K."/>
            <person name="Geller-Mcgrath D.E."/>
            <person name="Sieber C.M."/>
            <person name="Emerson J.B."/>
            <person name="Anantharaman K."/>
            <person name="Thomas B.C."/>
            <person name="Malmstrom R."/>
            <person name="Stieglmeier M."/>
            <person name="Klingl A."/>
            <person name="Woyke T."/>
            <person name="Ryan C.M."/>
            <person name="Banfield J.F."/>
        </authorList>
    </citation>
    <scope>NUCLEOTIDE SEQUENCE [LARGE SCALE GENOMIC DNA]</scope>
    <source>
        <strain evidence="7">CG11_big_fil_rev_8_21_14_0_20_43_10</strain>
    </source>
</reference>
<gene>
    <name evidence="7" type="ORF">COV41_02170</name>
</gene>
<comment type="similarity">
    <text evidence="1">Belongs to the MreC family.</text>
</comment>
<dbReference type="AlphaFoldDB" id="A0A2H0PVN4"/>
<dbReference type="Gene3D" id="2.40.10.350">
    <property type="entry name" value="Rod shape-determining protein MreC, domain 2"/>
    <property type="match status" value="1"/>
</dbReference>
<organism evidence="7 8">
    <name type="scientific">Candidatus Brennerbacteria bacterium CG11_big_fil_rev_8_21_14_0_20_43_10</name>
    <dbReference type="NCBI Taxonomy" id="1974523"/>
    <lineage>
        <taxon>Bacteria</taxon>
        <taxon>Candidatus Brenneribacteriota</taxon>
    </lineage>
</organism>
<evidence type="ECO:0000256" key="4">
    <source>
        <dbReference type="ARBA" id="ARBA00032089"/>
    </source>
</evidence>
<feature type="domain" description="Rod shape-determining protein MreC beta-barrel core" evidence="6">
    <location>
        <begin position="114"/>
        <end position="259"/>
    </location>
</feature>